<dbReference type="HOGENOM" id="CLU_043747_1_0_1"/>
<proteinExistence type="predicted"/>
<dbReference type="AlphaFoldDB" id="V9DTD2"/>
<keyword evidence="2" id="KW-1185">Reference proteome</keyword>
<dbReference type="OrthoDB" id="140005at2759"/>
<dbReference type="Proteomes" id="UP000018721">
    <property type="component" value="Unassembled WGS sequence"/>
</dbReference>
<reference evidence="1 2" key="1">
    <citation type="submission" date="2013-11" db="EMBL/GenBank/DDBJ databases">
        <title>The Genome Sequence of Phytophthora parasitica P1569.</title>
        <authorList>
            <consortium name="The Broad Institute Genomics Platform"/>
            <person name="Russ C."/>
            <person name="Tyler B."/>
            <person name="Panabieres F."/>
            <person name="Shan W."/>
            <person name="Tripathy S."/>
            <person name="Grunwald N."/>
            <person name="Machado M."/>
            <person name="Johnson C.S."/>
            <person name="Arredondo F."/>
            <person name="Hong C."/>
            <person name="Coffey M."/>
            <person name="Young S.K."/>
            <person name="Zeng Q."/>
            <person name="Gargeya S."/>
            <person name="Fitzgerald M."/>
            <person name="Abouelleil A."/>
            <person name="Alvarado L."/>
            <person name="Chapman S.B."/>
            <person name="Gainer-Dewar J."/>
            <person name="Goldberg J."/>
            <person name="Griggs A."/>
            <person name="Gujja S."/>
            <person name="Hansen M."/>
            <person name="Howarth C."/>
            <person name="Imamovic A."/>
            <person name="Ireland A."/>
            <person name="Larimer J."/>
            <person name="McCowan C."/>
            <person name="Murphy C."/>
            <person name="Pearson M."/>
            <person name="Poon T.W."/>
            <person name="Priest M."/>
            <person name="Roberts A."/>
            <person name="Saif S."/>
            <person name="Shea T."/>
            <person name="Sykes S."/>
            <person name="Wortman J."/>
            <person name="Nusbaum C."/>
            <person name="Birren B."/>
        </authorList>
    </citation>
    <scope>NUCLEOTIDE SEQUENCE [LARGE SCALE GENOMIC DNA]</scope>
    <source>
        <strain evidence="1 2">P1569</strain>
    </source>
</reference>
<evidence type="ECO:0000313" key="2">
    <source>
        <dbReference type="Proteomes" id="UP000018721"/>
    </source>
</evidence>
<protein>
    <submittedName>
        <fullName evidence="1">Uncharacterized protein</fullName>
    </submittedName>
</protein>
<dbReference type="EMBL" id="ANIZ01004382">
    <property type="protein sequence ID" value="ETI30165.1"/>
    <property type="molecule type" value="Genomic_DNA"/>
</dbReference>
<gene>
    <name evidence="1" type="ORF">F443_22716</name>
</gene>
<organism evidence="1 2">
    <name type="scientific">Phytophthora nicotianae P1569</name>
    <dbReference type="NCBI Taxonomy" id="1317065"/>
    <lineage>
        <taxon>Eukaryota</taxon>
        <taxon>Sar</taxon>
        <taxon>Stramenopiles</taxon>
        <taxon>Oomycota</taxon>
        <taxon>Peronosporomycetes</taxon>
        <taxon>Peronosporales</taxon>
        <taxon>Peronosporaceae</taxon>
        <taxon>Phytophthora</taxon>
    </lineage>
</organism>
<accession>V9DTD2</accession>
<sequence length="209" mass="24220">MEVPCAGNKVDDGEPCYRRVTNPDYPYCMMQHDKRVSYCDPKIFRQAHLRDQVFELLRARDSNRDLYNPGKTLPDSSSCEVEHIGELQFAAFTCQFNTFQDTEERDDVVAFFRDEVLNELPNFYGRPDVRALDDIRVAAFNVPIVATFNDQLHDKGLSRKSTKAIRRETGRALQWSRDKFLNQGETPIYEDLGQLTQMLYTALDLHVVD</sequence>
<evidence type="ECO:0000313" key="1">
    <source>
        <dbReference type="EMBL" id="ETI30165.1"/>
    </source>
</evidence>
<comment type="caution">
    <text evidence="1">The sequence shown here is derived from an EMBL/GenBank/DDBJ whole genome shotgun (WGS) entry which is preliminary data.</text>
</comment>
<name>V9DTD2_PHYNI</name>